<organism evidence="2 3">
    <name type="scientific">Microbispora corallina</name>
    <dbReference type="NCBI Taxonomy" id="83302"/>
    <lineage>
        <taxon>Bacteria</taxon>
        <taxon>Bacillati</taxon>
        <taxon>Actinomycetota</taxon>
        <taxon>Actinomycetes</taxon>
        <taxon>Streptosporangiales</taxon>
        <taxon>Streptosporangiaceae</taxon>
        <taxon>Microbispora</taxon>
    </lineage>
</organism>
<evidence type="ECO:0008006" key="4">
    <source>
        <dbReference type="Google" id="ProtNLM"/>
    </source>
</evidence>
<feature type="transmembrane region" description="Helical" evidence="1">
    <location>
        <begin position="148"/>
        <end position="168"/>
    </location>
</feature>
<dbReference type="RefSeq" id="WP_204060150.1">
    <property type="nucleotide sequence ID" value="NZ_BAAAGP010000006.1"/>
</dbReference>
<feature type="transmembrane region" description="Helical" evidence="1">
    <location>
        <begin position="21"/>
        <end position="42"/>
    </location>
</feature>
<protein>
    <recommendedName>
        <fullName evidence="4">DUF1772 domain-containing protein</fullName>
    </recommendedName>
</protein>
<keyword evidence="1" id="KW-1133">Transmembrane helix</keyword>
<dbReference type="Proteomes" id="UP000603904">
    <property type="component" value="Unassembled WGS sequence"/>
</dbReference>
<evidence type="ECO:0000313" key="2">
    <source>
        <dbReference type="EMBL" id="GIH42990.1"/>
    </source>
</evidence>
<accession>A0ABQ4G7D7</accession>
<dbReference type="EMBL" id="BOOC01000034">
    <property type="protein sequence ID" value="GIH42990.1"/>
    <property type="molecule type" value="Genomic_DNA"/>
</dbReference>
<feature type="transmembrane region" description="Helical" evidence="1">
    <location>
        <begin position="101"/>
        <end position="128"/>
    </location>
</feature>
<comment type="caution">
    <text evidence="2">The sequence shown here is derived from an EMBL/GenBank/DDBJ whole genome shotgun (WGS) entry which is preliminary data.</text>
</comment>
<evidence type="ECO:0000313" key="3">
    <source>
        <dbReference type="Proteomes" id="UP000603904"/>
    </source>
</evidence>
<evidence type="ECO:0000256" key="1">
    <source>
        <dbReference type="SAM" id="Phobius"/>
    </source>
</evidence>
<proteinExistence type="predicted"/>
<name>A0ABQ4G7D7_9ACTN</name>
<keyword evidence="3" id="KW-1185">Reference proteome</keyword>
<sequence>MTWTRQTLSSSGDVAGPGRRGGVIDTMAVASTAAFAGGALLSQTVLVPEWRAMDPAAFLARFAVSGPVTGATVFPFELSSAVLLGIVTYTGVRRHRPGRLLWVLATAGMAGTIALLPIYFVGANLALLDPSFPPQEVHAQLATWYRWNWVRTGLGLGSAVLACVALATDRGGHGSAARADDPASR</sequence>
<keyword evidence="1" id="KW-0472">Membrane</keyword>
<gene>
    <name evidence="2" type="ORF">Mco01_59900</name>
</gene>
<keyword evidence="1" id="KW-0812">Transmembrane</keyword>
<reference evidence="2 3" key="1">
    <citation type="submission" date="2021-01" db="EMBL/GenBank/DDBJ databases">
        <title>Whole genome shotgun sequence of Microbispora corallina NBRC 16416.</title>
        <authorList>
            <person name="Komaki H."/>
            <person name="Tamura T."/>
        </authorList>
    </citation>
    <scope>NUCLEOTIDE SEQUENCE [LARGE SCALE GENOMIC DNA]</scope>
    <source>
        <strain evidence="2 3">NBRC 16416</strain>
    </source>
</reference>
<feature type="transmembrane region" description="Helical" evidence="1">
    <location>
        <begin position="62"/>
        <end position="89"/>
    </location>
</feature>